<dbReference type="GO" id="GO:0009306">
    <property type="term" value="P:protein secretion"/>
    <property type="evidence" value="ECO:0007669"/>
    <property type="project" value="InterPro"/>
</dbReference>
<dbReference type="InterPro" id="IPR022536">
    <property type="entry name" value="EspC"/>
</dbReference>
<dbReference type="KEGG" id="rrz:CS378_02355"/>
<reference evidence="1 2" key="1">
    <citation type="journal article" date="2014" name="Genome Announc.">
        <title>Draft Genome Sequence of Propane- and Butane-Oxidizing Actinobacterium Rhodococcus ruber IEGM 231.</title>
        <authorList>
            <person name="Ivshina I.B."/>
            <person name="Kuyukina M.S."/>
            <person name="Krivoruchko A.V."/>
            <person name="Barbe V."/>
            <person name="Fischer C."/>
        </authorList>
    </citation>
    <scope>NUCLEOTIDE SEQUENCE [LARGE SCALE GENOMIC DNA]</scope>
</reference>
<dbReference type="OrthoDB" id="4565343at2"/>
<name>A0A098BIV1_9NOCA</name>
<dbReference type="AlphaFoldDB" id="A0A098BIV1"/>
<dbReference type="RefSeq" id="WP_010595218.1">
    <property type="nucleotide sequence ID" value="NZ_CP024315.1"/>
</dbReference>
<gene>
    <name evidence="1" type="ORF">RHRU231_390054</name>
</gene>
<accession>A0A098BIV1</accession>
<dbReference type="Pfam" id="PF10824">
    <property type="entry name" value="T7SS_ESX_EspC"/>
    <property type="match status" value="1"/>
</dbReference>
<organism evidence="1 2">
    <name type="scientific">Rhodococcus ruber</name>
    <dbReference type="NCBI Taxonomy" id="1830"/>
    <lineage>
        <taxon>Bacteria</taxon>
        <taxon>Bacillati</taxon>
        <taxon>Actinomycetota</taxon>
        <taxon>Actinomycetes</taxon>
        <taxon>Mycobacteriales</taxon>
        <taxon>Nocardiaceae</taxon>
        <taxon>Rhodococcus</taxon>
    </lineage>
</organism>
<sequence>MSGLFDAAGSFSTGGGVRVVPDGVRAFGSTSLRAAEEVARAGGVDLQANVSSLSPAMGLIGADFVAAFAVAQGAHTRAVAQLAYVYASGGVAAHDAAARYEALDAATAAGLGAAVAGIGGAR</sequence>
<dbReference type="GeneID" id="66835709"/>
<evidence type="ECO:0000313" key="2">
    <source>
        <dbReference type="Proteomes" id="UP000042997"/>
    </source>
</evidence>
<dbReference type="EMBL" id="CCSD01000049">
    <property type="protein sequence ID" value="CDZ88137.1"/>
    <property type="molecule type" value="Genomic_DNA"/>
</dbReference>
<proteinExistence type="predicted"/>
<evidence type="ECO:0000313" key="1">
    <source>
        <dbReference type="EMBL" id="CDZ88137.1"/>
    </source>
</evidence>
<dbReference type="Proteomes" id="UP000042997">
    <property type="component" value="Unassembled WGS sequence"/>
</dbReference>
<protein>
    <submittedName>
        <fullName evidence="1">Uncharacterized protein</fullName>
    </submittedName>
</protein>